<proteinExistence type="predicted"/>
<gene>
    <name evidence="2" type="ORF">KK083_14240</name>
</gene>
<keyword evidence="1" id="KW-0472">Membrane</keyword>
<accession>A0AAP2GNI3</accession>
<name>A0AAP2GNI3_9BACT</name>
<comment type="caution">
    <text evidence="2">The sequence shown here is derived from an EMBL/GenBank/DDBJ whole genome shotgun (WGS) entry which is preliminary data.</text>
</comment>
<evidence type="ECO:0000313" key="3">
    <source>
        <dbReference type="Proteomes" id="UP001319200"/>
    </source>
</evidence>
<feature type="transmembrane region" description="Helical" evidence="1">
    <location>
        <begin position="140"/>
        <end position="158"/>
    </location>
</feature>
<dbReference type="EMBL" id="JAHESF010000012">
    <property type="protein sequence ID" value="MBT1698048.1"/>
    <property type="molecule type" value="Genomic_DNA"/>
</dbReference>
<dbReference type="InterPro" id="IPR013901">
    <property type="entry name" value="Anthrone_oxy"/>
</dbReference>
<evidence type="ECO:0000313" key="2">
    <source>
        <dbReference type="EMBL" id="MBT1698048.1"/>
    </source>
</evidence>
<evidence type="ECO:0000256" key="1">
    <source>
        <dbReference type="SAM" id="Phobius"/>
    </source>
</evidence>
<feature type="transmembrane region" description="Helical" evidence="1">
    <location>
        <begin position="50"/>
        <end position="70"/>
    </location>
</feature>
<keyword evidence="3" id="KW-1185">Reference proteome</keyword>
<dbReference type="Proteomes" id="UP001319200">
    <property type="component" value="Unassembled WGS sequence"/>
</dbReference>
<reference evidence="2 3" key="1">
    <citation type="submission" date="2021-05" db="EMBL/GenBank/DDBJ databases">
        <title>A Polyphasic approach of four new species of the genus Ohtaekwangia: Ohtaekwangia histidinii sp. nov., Ohtaekwangia cretensis sp. nov., Ohtaekwangia indiensis sp. nov., Ohtaekwangia reichenbachii sp. nov. from diverse environment.</title>
        <authorList>
            <person name="Octaviana S."/>
        </authorList>
    </citation>
    <scope>NUCLEOTIDE SEQUENCE [LARGE SCALE GENOMIC DNA]</scope>
    <source>
        <strain evidence="2 3">PWU4</strain>
    </source>
</reference>
<sequence>MHTTILITTAMTTALIGGLFYAYSCSVNPGLGRLPDAQYIAAMQAINEAIINPLFMMSFMGTLLLLPLSTYCHYSATPTARFYLLLLATVTYAVGVFGVTMFGNVPLNDALARINLNASADELKAQRTLFEGPWNSLHRIRSLASALTILFVVMACIFDNGSIQRPGA</sequence>
<dbReference type="Pfam" id="PF08592">
    <property type="entry name" value="Anthrone_oxy"/>
    <property type="match status" value="1"/>
</dbReference>
<protein>
    <submittedName>
        <fullName evidence="2">DUF1772 domain-containing protein</fullName>
    </submittedName>
</protein>
<organism evidence="2 3">
    <name type="scientific">Chryseosolibacter histidini</name>
    <dbReference type="NCBI Taxonomy" id="2782349"/>
    <lineage>
        <taxon>Bacteria</taxon>
        <taxon>Pseudomonadati</taxon>
        <taxon>Bacteroidota</taxon>
        <taxon>Cytophagia</taxon>
        <taxon>Cytophagales</taxon>
        <taxon>Chryseotaleaceae</taxon>
        <taxon>Chryseosolibacter</taxon>
    </lineage>
</organism>
<keyword evidence="1" id="KW-1133">Transmembrane helix</keyword>
<feature type="transmembrane region" description="Helical" evidence="1">
    <location>
        <begin position="82"/>
        <end position="103"/>
    </location>
</feature>
<dbReference type="AlphaFoldDB" id="A0AAP2GNI3"/>
<keyword evidence="1" id="KW-0812">Transmembrane</keyword>